<protein>
    <recommendedName>
        <fullName evidence="1">DUF7054 domain-containing protein</fullName>
    </recommendedName>
</protein>
<dbReference type="InterPro" id="IPR040358">
    <property type="entry name" value="At4g22758-like"/>
</dbReference>
<gene>
    <name evidence="2" type="ORF">AMTR_s00130p00016510</name>
</gene>
<dbReference type="PANTHER" id="PTHR33270:SF18">
    <property type="entry name" value="OS02G0324700 PROTEIN"/>
    <property type="match status" value="1"/>
</dbReference>
<dbReference type="InterPro" id="IPR055482">
    <property type="entry name" value="DUF7054"/>
</dbReference>
<sequence>MAVSMPSNQVNDGKKPMGAKRVKMGGLLRSLSFDVFHHSSPSPFSPTKQTFRKKNQVANLMLISINVQESTGPLRFLVRVDDTVGSVIDTALRSYAREGRLPVLGTNFNNFYLHCANSEFKALSPVEPIGMHGGRNFVLCKKQQQEHIDEEHQQQGRRGGMLKRHWKLFSQNGN</sequence>
<proteinExistence type="predicted"/>
<dbReference type="eggNOG" id="KOG4197">
    <property type="taxonomic scope" value="Eukaryota"/>
</dbReference>
<feature type="domain" description="DUF7054" evidence="1">
    <location>
        <begin position="61"/>
        <end position="140"/>
    </location>
</feature>
<dbReference type="Proteomes" id="UP000017836">
    <property type="component" value="Unassembled WGS sequence"/>
</dbReference>
<reference evidence="3" key="1">
    <citation type="journal article" date="2013" name="Science">
        <title>The Amborella genome and the evolution of flowering plants.</title>
        <authorList>
            <consortium name="Amborella Genome Project"/>
        </authorList>
    </citation>
    <scope>NUCLEOTIDE SEQUENCE [LARGE SCALE GENOMIC DNA]</scope>
</reference>
<dbReference type="Gramene" id="ERM97625">
    <property type="protein sequence ID" value="ERM97625"/>
    <property type="gene ID" value="AMTR_s00130p00016510"/>
</dbReference>
<dbReference type="AlphaFoldDB" id="W1NRH3"/>
<dbReference type="PANTHER" id="PTHR33270">
    <property type="entry name" value="BNAC05G50380D PROTEIN"/>
    <property type="match status" value="1"/>
</dbReference>
<keyword evidence="3" id="KW-1185">Reference proteome</keyword>
<dbReference type="OMA" id="CANSEFK"/>
<dbReference type="HOGENOM" id="CLU_131737_0_0_1"/>
<accession>W1NRH3</accession>
<evidence type="ECO:0000313" key="3">
    <source>
        <dbReference type="Proteomes" id="UP000017836"/>
    </source>
</evidence>
<dbReference type="Pfam" id="PF23156">
    <property type="entry name" value="DUF7054"/>
    <property type="match status" value="1"/>
</dbReference>
<name>W1NRH3_AMBTC</name>
<evidence type="ECO:0000259" key="1">
    <source>
        <dbReference type="Pfam" id="PF23156"/>
    </source>
</evidence>
<organism evidence="2 3">
    <name type="scientific">Amborella trichopoda</name>
    <dbReference type="NCBI Taxonomy" id="13333"/>
    <lineage>
        <taxon>Eukaryota</taxon>
        <taxon>Viridiplantae</taxon>
        <taxon>Streptophyta</taxon>
        <taxon>Embryophyta</taxon>
        <taxon>Tracheophyta</taxon>
        <taxon>Spermatophyta</taxon>
        <taxon>Magnoliopsida</taxon>
        <taxon>Amborellales</taxon>
        <taxon>Amborellaceae</taxon>
        <taxon>Amborella</taxon>
    </lineage>
</organism>
<evidence type="ECO:0000313" key="2">
    <source>
        <dbReference type="EMBL" id="ERM97625.1"/>
    </source>
</evidence>
<dbReference type="EMBL" id="KI395898">
    <property type="protein sequence ID" value="ERM97625.1"/>
    <property type="molecule type" value="Genomic_DNA"/>
</dbReference>